<dbReference type="GO" id="GO:0005506">
    <property type="term" value="F:iron ion binding"/>
    <property type="evidence" value="ECO:0007669"/>
    <property type="project" value="InterPro"/>
</dbReference>
<dbReference type="PROSITE" id="PS00086">
    <property type="entry name" value="CYTOCHROME_P450"/>
    <property type="match status" value="1"/>
</dbReference>
<dbReference type="SUPFAM" id="SSF48264">
    <property type="entry name" value="Cytochrome P450"/>
    <property type="match status" value="1"/>
</dbReference>
<dbReference type="InterPro" id="IPR002401">
    <property type="entry name" value="Cyt_P450_E_grp-I"/>
</dbReference>
<dbReference type="InterPro" id="IPR036396">
    <property type="entry name" value="Cyt_P450_sf"/>
</dbReference>
<evidence type="ECO:0000256" key="1">
    <source>
        <dbReference type="ARBA" id="ARBA00001971"/>
    </source>
</evidence>
<evidence type="ECO:0000256" key="3">
    <source>
        <dbReference type="ARBA" id="ARBA00022617"/>
    </source>
</evidence>
<reference evidence="9" key="1">
    <citation type="journal article" date="2019" name="Mol. Biol. Evol.">
        <title>Blast fungal genomes show frequent chromosomal changes, gene gains and losses, and effector gene turnover.</title>
        <authorList>
            <person name="Gomez Luciano L.B."/>
            <person name="Jason Tsai I."/>
            <person name="Chuma I."/>
            <person name="Tosa Y."/>
            <person name="Chen Y.H."/>
            <person name="Li J.Y."/>
            <person name="Li M.Y."/>
            <person name="Jade Lu M.Y."/>
            <person name="Nakayashiki H."/>
            <person name="Li W.H."/>
        </authorList>
    </citation>
    <scope>NUCLEOTIDE SEQUENCE</scope>
    <source>
        <strain evidence="9">NI907</strain>
    </source>
</reference>
<keyword evidence="5 6" id="KW-0408">Iron</keyword>
<reference evidence="9" key="3">
    <citation type="submission" date="2025-08" db="UniProtKB">
        <authorList>
            <consortium name="RefSeq"/>
        </authorList>
    </citation>
    <scope>IDENTIFICATION</scope>
    <source>
        <strain evidence="9">NI907</strain>
    </source>
</reference>
<feature type="binding site" description="axial binding residue" evidence="6">
    <location>
        <position position="505"/>
    </location>
    <ligand>
        <name>heme</name>
        <dbReference type="ChEBI" id="CHEBI:30413"/>
    </ligand>
    <ligandPart>
        <name>Fe</name>
        <dbReference type="ChEBI" id="CHEBI:18248"/>
    </ligandPart>
</feature>
<reference evidence="9" key="2">
    <citation type="submission" date="2019-10" db="EMBL/GenBank/DDBJ databases">
        <authorList>
            <consortium name="NCBI Genome Project"/>
        </authorList>
    </citation>
    <scope>NUCLEOTIDE SEQUENCE</scope>
    <source>
        <strain evidence="9">NI907</strain>
    </source>
</reference>
<evidence type="ECO:0000256" key="6">
    <source>
        <dbReference type="PIRSR" id="PIRSR602401-1"/>
    </source>
</evidence>
<evidence type="ECO:0000256" key="4">
    <source>
        <dbReference type="ARBA" id="ARBA00022723"/>
    </source>
</evidence>
<dbReference type="InterPro" id="IPR017972">
    <property type="entry name" value="Cyt_P450_CS"/>
</dbReference>
<dbReference type="PANTHER" id="PTHR24305:SF210">
    <property type="entry name" value="CYTOCHROME P450 MONOOXYGENASE ASQL-RELATED"/>
    <property type="match status" value="1"/>
</dbReference>
<dbReference type="GO" id="GO:0016705">
    <property type="term" value="F:oxidoreductase activity, acting on paired donors, with incorporation or reduction of molecular oxygen"/>
    <property type="evidence" value="ECO:0007669"/>
    <property type="project" value="InterPro"/>
</dbReference>
<protein>
    <submittedName>
        <fullName evidence="9">Uncharacterized protein</fullName>
    </submittedName>
</protein>
<name>A0A6P8BDY9_PYRGI</name>
<dbReference type="PRINTS" id="PR00385">
    <property type="entry name" value="P450"/>
</dbReference>
<proteinExistence type="inferred from homology"/>
<dbReference type="InterPro" id="IPR001128">
    <property type="entry name" value="Cyt_P450"/>
</dbReference>
<keyword evidence="7" id="KW-0503">Monooxygenase</keyword>
<sequence>MTSAKSILEIAPKAYQVLSEFIYKTTYQVAGHVVLDLATLLKLTGLISACYFGVAVYRIWFHPLARIPGPFLCKVTAGVWTYKFFRGRALAWQAELHEMYGEIVRVGPNHVSYIKPEAWKDIFKHKQAGFRPNVKTMNEDGSEPPSDHLPLILESSVEGHAAQRKKLNVAFSERAWRDQEPLVYKHIDWLVGELRDHVDASPNGEAELEIARIFDIVVMKTMCSLSLGAEIETFSPDYESSWVPIALGVHETLSRYLHWLVCLSKIFCLPHLNLISSPTDKQIALKAYPLVLFMFRLLTPKALLHGFDTHMANCQPFIKSRLENPEVDRPDILGFLLRETKNGMSRRLINVNASMLVMAGMETSSTALKAITYLLVSNPDKLQKLAREVRALPKRSDLNSKNLQTLVYLNAVISEGLRLFPSGQAALAAQRRIAPGGNFVCGEFLPQYTQVFMAAHAMNNSPLFWKAPHEFVPERWIPEETAFSEYHDYDKFQVRLPFGYGPRMCIGKNIAYHELRGVLASLVYEFDLASTRETVEWLYIKSSNVWSKPDLKVRASRR</sequence>
<keyword evidence="4 6" id="KW-0479">Metal-binding</keyword>
<gene>
    <name evidence="9" type="ORF">PgNI_02630</name>
</gene>
<dbReference type="KEGG" id="pgri:PgNI_02630"/>
<organism evidence="8 9">
    <name type="scientific">Pyricularia grisea</name>
    <name type="common">Crabgrass-specific blast fungus</name>
    <name type="synonym">Magnaporthe grisea</name>
    <dbReference type="NCBI Taxonomy" id="148305"/>
    <lineage>
        <taxon>Eukaryota</taxon>
        <taxon>Fungi</taxon>
        <taxon>Dikarya</taxon>
        <taxon>Ascomycota</taxon>
        <taxon>Pezizomycotina</taxon>
        <taxon>Sordariomycetes</taxon>
        <taxon>Sordariomycetidae</taxon>
        <taxon>Magnaporthales</taxon>
        <taxon>Pyriculariaceae</taxon>
        <taxon>Pyricularia</taxon>
    </lineage>
</organism>
<comment type="similarity">
    <text evidence="2 7">Belongs to the cytochrome P450 family.</text>
</comment>
<dbReference type="GeneID" id="41957602"/>
<evidence type="ECO:0000256" key="5">
    <source>
        <dbReference type="ARBA" id="ARBA00023004"/>
    </source>
</evidence>
<dbReference type="PRINTS" id="PR00463">
    <property type="entry name" value="EP450I"/>
</dbReference>
<dbReference type="AlphaFoldDB" id="A0A6P8BDY9"/>
<keyword evidence="8" id="KW-1185">Reference proteome</keyword>
<dbReference type="Proteomes" id="UP000515153">
    <property type="component" value="Unplaced"/>
</dbReference>
<dbReference type="RefSeq" id="XP_030985269.1">
    <property type="nucleotide sequence ID" value="XM_031122691.1"/>
</dbReference>
<keyword evidence="7" id="KW-0560">Oxidoreductase</keyword>
<dbReference type="PANTHER" id="PTHR24305">
    <property type="entry name" value="CYTOCHROME P450"/>
    <property type="match status" value="1"/>
</dbReference>
<dbReference type="GO" id="GO:0004497">
    <property type="term" value="F:monooxygenase activity"/>
    <property type="evidence" value="ECO:0007669"/>
    <property type="project" value="UniProtKB-KW"/>
</dbReference>
<dbReference type="GO" id="GO:0020037">
    <property type="term" value="F:heme binding"/>
    <property type="evidence" value="ECO:0007669"/>
    <property type="project" value="InterPro"/>
</dbReference>
<accession>A0A6P8BDY9</accession>
<dbReference type="Gene3D" id="1.10.630.10">
    <property type="entry name" value="Cytochrome P450"/>
    <property type="match status" value="1"/>
</dbReference>
<evidence type="ECO:0000313" key="9">
    <source>
        <dbReference type="RefSeq" id="XP_030985269.1"/>
    </source>
</evidence>
<comment type="cofactor">
    <cofactor evidence="1 6">
        <name>heme</name>
        <dbReference type="ChEBI" id="CHEBI:30413"/>
    </cofactor>
</comment>
<dbReference type="Pfam" id="PF00067">
    <property type="entry name" value="p450"/>
    <property type="match status" value="1"/>
</dbReference>
<dbReference type="InterPro" id="IPR050121">
    <property type="entry name" value="Cytochrome_P450_monoxygenase"/>
</dbReference>
<keyword evidence="3 6" id="KW-0349">Heme</keyword>
<evidence type="ECO:0000256" key="7">
    <source>
        <dbReference type="RuleBase" id="RU000461"/>
    </source>
</evidence>
<evidence type="ECO:0000313" key="8">
    <source>
        <dbReference type="Proteomes" id="UP000515153"/>
    </source>
</evidence>
<evidence type="ECO:0000256" key="2">
    <source>
        <dbReference type="ARBA" id="ARBA00010617"/>
    </source>
</evidence>